<dbReference type="RefSeq" id="WP_267024921.1">
    <property type="nucleotide sequence ID" value="NZ_JAIFZO010000002.1"/>
</dbReference>
<name>A0ABT3UW40_9ACTN</name>
<keyword evidence="3" id="KW-1185">Reference proteome</keyword>
<feature type="compositionally biased region" description="Low complexity" evidence="1">
    <location>
        <begin position="239"/>
        <end position="271"/>
    </location>
</feature>
<dbReference type="Proteomes" id="UP001165590">
    <property type="component" value="Unassembled WGS sequence"/>
</dbReference>
<feature type="region of interest" description="Disordered" evidence="1">
    <location>
        <begin position="187"/>
        <end position="296"/>
    </location>
</feature>
<evidence type="ECO:0008006" key="4">
    <source>
        <dbReference type="Google" id="ProtNLM"/>
    </source>
</evidence>
<feature type="compositionally biased region" description="Low complexity" evidence="1">
    <location>
        <begin position="194"/>
        <end position="204"/>
    </location>
</feature>
<evidence type="ECO:0000313" key="2">
    <source>
        <dbReference type="EMBL" id="MCX4231802.1"/>
    </source>
</evidence>
<protein>
    <recommendedName>
        <fullName evidence="4">DUF222 domain-containing protein</fullName>
    </recommendedName>
</protein>
<accession>A0ABT3UW40</accession>
<evidence type="ECO:0000313" key="3">
    <source>
        <dbReference type="Proteomes" id="UP001165590"/>
    </source>
</evidence>
<proteinExistence type="predicted"/>
<organism evidence="2 3">
    <name type="scientific">Streptomyces ortus</name>
    <dbReference type="NCBI Taxonomy" id="2867268"/>
    <lineage>
        <taxon>Bacteria</taxon>
        <taxon>Bacillati</taxon>
        <taxon>Actinomycetota</taxon>
        <taxon>Actinomycetes</taxon>
        <taxon>Kitasatosporales</taxon>
        <taxon>Streptomycetaceae</taxon>
        <taxon>Streptomyces</taxon>
    </lineage>
</organism>
<reference evidence="2" key="1">
    <citation type="journal article" date="2022" name="bioRxiv">
        <title>Discovery and biosynthetic assessment of Streptomyces ortus sp nov. isolated from a deep-sea sponge.</title>
        <authorList>
            <person name="Williams S.E."/>
        </authorList>
    </citation>
    <scope>NUCLEOTIDE SEQUENCE</scope>
    <source>
        <strain evidence="2">A15ISP2-DRY2</strain>
    </source>
</reference>
<comment type="caution">
    <text evidence="2">The sequence shown here is derived from an EMBL/GenBank/DDBJ whole genome shotgun (WGS) entry which is preliminary data.</text>
</comment>
<sequence>MELLKLRSELEKTTPGKSAADMLAAVLAVQQERTGGQADRVVLRLDEAADLFRESGLFPGRTPEGVRTEIERLIRTGRKPYPTETAGEAFAGETSRGTVRLQAHRLSDLDGADNLPTWMGPARGSVPMVTTDEALEYLQRENATELTPEHLVRQTLELARTVAVGDAPKADVMQLAELVREVARRCNAERARRAPPTASRTRTPGSPCCTASATGPLPYVSARSAPHGRVPDGTGRGARCPTSCRTTRTTPWSWSTASPPRASRCWSTSAPARRRPCRATPPSCCAGSPRTGSDGR</sequence>
<dbReference type="EMBL" id="JAIFZO010000002">
    <property type="protein sequence ID" value="MCX4231802.1"/>
    <property type="molecule type" value="Genomic_DNA"/>
</dbReference>
<gene>
    <name evidence="2" type="ORF">K3769_03240</name>
</gene>
<evidence type="ECO:0000256" key="1">
    <source>
        <dbReference type="SAM" id="MobiDB-lite"/>
    </source>
</evidence>